<gene>
    <name evidence="2" type="ORF">GPJ59_04880</name>
</gene>
<name>A0ABS6Z0G3_9ACTN</name>
<sequence>MARTINTKIKAALLAAAAVAGLAVTATPAQALSYCNAGGGGVYICEYGITSYSFPDGTKQQFVIGADTAVWTRWTNTSGTWSKWLSMGGKSTSKVSIHDGVRPDTDPWTFAVLYYAADGYARENYRDHNGNWSGWKVVDDF</sequence>
<accession>A0ABS6Z0G3</accession>
<feature type="signal peptide" evidence="1">
    <location>
        <begin position="1"/>
        <end position="31"/>
    </location>
</feature>
<dbReference type="RefSeq" id="WP_219665120.1">
    <property type="nucleotide sequence ID" value="NZ_WTFF01000017.1"/>
</dbReference>
<dbReference type="SUPFAM" id="SSF89372">
    <property type="entry name" value="Fucose-specific lectin"/>
    <property type="match status" value="1"/>
</dbReference>
<protein>
    <recommendedName>
        <fullName evidence="4">Peptidase inhibitor family I36</fullName>
    </recommendedName>
</protein>
<comment type="caution">
    <text evidence="2">The sequence shown here is derived from an EMBL/GenBank/DDBJ whole genome shotgun (WGS) entry which is preliminary data.</text>
</comment>
<keyword evidence="1" id="KW-0732">Signal</keyword>
<evidence type="ECO:0000313" key="2">
    <source>
        <dbReference type="EMBL" id="MBW5481229.1"/>
    </source>
</evidence>
<keyword evidence="3" id="KW-1185">Reference proteome</keyword>
<proteinExistence type="predicted"/>
<evidence type="ECO:0008006" key="4">
    <source>
        <dbReference type="Google" id="ProtNLM"/>
    </source>
</evidence>
<dbReference type="EMBL" id="WTFF01000017">
    <property type="protein sequence ID" value="MBW5481229.1"/>
    <property type="molecule type" value="Genomic_DNA"/>
</dbReference>
<organism evidence="2 3">
    <name type="scientific">Streptomyces bambusae</name>
    <dbReference type="NCBI Taxonomy" id="1550616"/>
    <lineage>
        <taxon>Bacteria</taxon>
        <taxon>Bacillati</taxon>
        <taxon>Actinomycetota</taxon>
        <taxon>Actinomycetes</taxon>
        <taxon>Kitasatosporales</taxon>
        <taxon>Streptomycetaceae</taxon>
        <taxon>Streptomyces</taxon>
    </lineage>
</organism>
<dbReference type="Proteomes" id="UP000812013">
    <property type="component" value="Unassembled WGS sequence"/>
</dbReference>
<feature type="chain" id="PRO_5047330794" description="Peptidase inhibitor family I36" evidence="1">
    <location>
        <begin position="32"/>
        <end position="141"/>
    </location>
</feature>
<evidence type="ECO:0000256" key="1">
    <source>
        <dbReference type="SAM" id="SignalP"/>
    </source>
</evidence>
<evidence type="ECO:0000313" key="3">
    <source>
        <dbReference type="Proteomes" id="UP000812013"/>
    </source>
</evidence>
<reference evidence="2 3" key="1">
    <citation type="submission" date="2019-12" db="EMBL/GenBank/DDBJ databases">
        <title>Genome sequence of Streptomyces bambusae.</title>
        <authorList>
            <person name="Bansal K."/>
            <person name="Choksket S."/>
            <person name="Korpole S."/>
            <person name="Patil P.B."/>
        </authorList>
    </citation>
    <scope>NUCLEOTIDE SEQUENCE [LARGE SCALE GENOMIC DNA]</scope>
    <source>
        <strain evidence="2 3">SK60</strain>
    </source>
</reference>